<accession>A0A192H0Z1</accession>
<protein>
    <recommendedName>
        <fullName evidence="2">Stress response regulator gls24 homolog</fullName>
    </recommendedName>
</protein>
<dbReference type="EMBL" id="CP014873">
    <property type="protein sequence ID" value="ANK61616.1"/>
    <property type="molecule type" value="Genomic_DNA"/>
</dbReference>
<organism evidence="3 4">
    <name type="scientific">Loigolactobacillus backii</name>
    <dbReference type="NCBI Taxonomy" id="375175"/>
    <lineage>
        <taxon>Bacteria</taxon>
        <taxon>Bacillati</taxon>
        <taxon>Bacillota</taxon>
        <taxon>Bacilli</taxon>
        <taxon>Lactobacillales</taxon>
        <taxon>Lactobacillaceae</taxon>
        <taxon>Loigolactobacillus</taxon>
    </lineage>
</organism>
<dbReference type="GeneID" id="42980984"/>
<dbReference type="STRING" id="375175.AYR53_01875"/>
<reference evidence="3 4" key="1">
    <citation type="submission" date="2016-03" db="EMBL/GenBank/DDBJ databases">
        <title>Pediococcus and Lactobacillus from brewery environment - whole genome sequencing and assembly.</title>
        <authorList>
            <person name="Behr J."/>
            <person name="Geissler A.J."/>
            <person name="Vogel R.F."/>
        </authorList>
    </citation>
    <scope>NUCLEOTIDE SEQUENCE [LARGE SCALE GENOMIC DNA]</scope>
    <source>
        <strain evidence="3 4">TMW 1.1989</strain>
    </source>
</reference>
<dbReference type="AlphaFoldDB" id="A0A192H0Z1"/>
<dbReference type="Proteomes" id="UP000078582">
    <property type="component" value="Chromosome"/>
</dbReference>
<dbReference type="PANTHER" id="PTHR34297:SF3">
    <property type="entry name" value="ALKALINE SHOCK PROTEIN 23"/>
    <property type="match status" value="1"/>
</dbReference>
<dbReference type="KEGG" id="lbt:AYR52_11445"/>
<evidence type="ECO:0000313" key="4">
    <source>
        <dbReference type="Proteomes" id="UP000078582"/>
    </source>
</evidence>
<dbReference type="Pfam" id="PF03780">
    <property type="entry name" value="Asp23"/>
    <property type="match status" value="1"/>
</dbReference>
<dbReference type="InterPro" id="IPR005531">
    <property type="entry name" value="Asp23"/>
</dbReference>
<evidence type="ECO:0000313" key="3">
    <source>
        <dbReference type="EMBL" id="ANK61616.1"/>
    </source>
</evidence>
<dbReference type="RefSeq" id="WP_068226119.1">
    <property type="nucleotide sequence ID" value="NZ_CP014623.1"/>
</dbReference>
<name>A0A192H0Z1_9LACO</name>
<proteinExistence type="inferred from homology"/>
<gene>
    <name evidence="3" type="ORF">AYR53_01875</name>
</gene>
<dbReference type="PANTHER" id="PTHR34297">
    <property type="entry name" value="HYPOTHETICAL CYTOSOLIC PROTEIN-RELATED"/>
    <property type="match status" value="1"/>
</dbReference>
<keyword evidence="4" id="KW-1185">Reference proteome</keyword>
<evidence type="ECO:0000256" key="1">
    <source>
        <dbReference type="ARBA" id="ARBA00005721"/>
    </source>
</evidence>
<comment type="similarity">
    <text evidence="1">Belongs to the asp23 family.</text>
</comment>
<sequence>MAQVVKDSPKVDHVESQLVYTESVLAKIVGKTINDVPGILAVQGNVIDDIADRFRSDEDPTKGVKIDLDNDNHTATVDLETTLEYGKNAPRVFDEAIHKIQAAISNMTDVTITEIKMTVKDMLTKEEWRESQEQNKKDEDNQ</sequence>
<dbReference type="OrthoDB" id="2249081at2"/>
<evidence type="ECO:0000256" key="2">
    <source>
        <dbReference type="ARBA" id="ARBA00039575"/>
    </source>
</evidence>